<dbReference type="Pfam" id="PF20684">
    <property type="entry name" value="Fung_rhodopsin"/>
    <property type="match status" value="1"/>
</dbReference>
<dbReference type="GO" id="GO:0016020">
    <property type="term" value="C:membrane"/>
    <property type="evidence" value="ECO:0007669"/>
    <property type="project" value="UniProtKB-SubCell"/>
</dbReference>
<protein>
    <submittedName>
        <fullName evidence="9">Putative integral membrane protein</fullName>
    </submittedName>
</protein>
<evidence type="ECO:0000256" key="1">
    <source>
        <dbReference type="ARBA" id="ARBA00004141"/>
    </source>
</evidence>
<dbReference type="AlphaFoldDB" id="M7TIZ7"/>
<feature type="transmembrane region" description="Helical" evidence="7">
    <location>
        <begin position="157"/>
        <end position="176"/>
    </location>
</feature>
<proteinExistence type="inferred from homology"/>
<evidence type="ECO:0000256" key="3">
    <source>
        <dbReference type="ARBA" id="ARBA00022989"/>
    </source>
</evidence>
<feature type="transmembrane region" description="Helical" evidence="7">
    <location>
        <begin position="38"/>
        <end position="59"/>
    </location>
</feature>
<dbReference type="STRING" id="1287681.M7TIZ7"/>
<feature type="region of interest" description="Disordered" evidence="6">
    <location>
        <begin position="259"/>
        <end position="278"/>
    </location>
</feature>
<feature type="transmembrane region" description="Helical" evidence="7">
    <location>
        <begin position="119"/>
        <end position="137"/>
    </location>
</feature>
<evidence type="ECO:0000256" key="7">
    <source>
        <dbReference type="SAM" id="Phobius"/>
    </source>
</evidence>
<evidence type="ECO:0000256" key="6">
    <source>
        <dbReference type="SAM" id="MobiDB-lite"/>
    </source>
</evidence>
<name>M7TIZ7_EUTLA</name>
<sequence length="278" mass="30892">MLLALSFTGSFMIIGAAWSKSSFAISLLRISTGWTRVLIWFIIISVNVILGLSALFTWIRCWPLQKMWISSLEGSCWSRWITLHYNMFTAAYSGAMDIVLALLPWKMLWQLPMNKKEKFGALAAMSMGVFAGVTSIIKVQTIPGSGSGDIVDSVQLIILGGAEIVVTIIASSIPILRALARDRGMRTGQHFALDATPSISWSRRRSSRTRNSRGSLDVPEMAQSEVDRGSQDNNGQDRQTSKRVWYKSRKQVKCLSQIVEVDETQSRNRDSGVDVSPV</sequence>
<evidence type="ECO:0000256" key="2">
    <source>
        <dbReference type="ARBA" id="ARBA00022692"/>
    </source>
</evidence>
<dbReference type="InterPro" id="IPR052337">
    <property type="entry name" value="SAT4-like"/>
</dbReference>
<dbReference type="PANTHER" id="PTHR33048">
    <property type="entry name" value="PTH11-LIKE INTEGRAL MEMBRANE PROTEIN (AFU_ORTHOLOGUE AFUA_5G11245)"/>
    <property type="match status" value="1"/>
</dbReference>
<dbReference type="eggNOG" id="ENOG502RVXB">
    <property type="taxonomic scope" value="Eukaryota"/>
</dbReference>
<keyword evidence="10" id="KW-1185">Reference proteome</keyword>
<keyword evidence="2 7" id="KW-0812">Transmembrane</keyword>
<dbReference type="HOGENOM" id="CLU_028200_3_0_1"/>
<organism evidence="9 10">
    <name type="scientific">Eutypa lata (strain UCR-EL1)</name>
    <name type="common">Grapevine dieback disease fungus</name>
    <name type="synonym">Eutypa armeniacae</name>
    <dbReference type="NCBI Taxonomy" id="1287681"/>
    <lineage>
        <taxon>Eukaryota</taxon>
        <taxon>Fungi</taxon>
        <taxon>Dikarya</taxon>
        <taxon>Ascomycota</taxon>
        <taxon>Pezizomycotina</taxon>
        <taxon>Sordariomycetes</taxon>
        <taxon>Xylariomycetidae</taxon>
        <taxon>Xylariales</taxon>
        <taxon>Diatrypaceae</taxon>
        <taxon>Eutypa</taxon>
    </lineage>
</organism>
<evidence type="ECO:0000259" key="8">
    <source>
        <dbReference type="Pfam" id="PF20684"/>
    </source>
</evidence>
<evidence type="ECO:0000256" key="5">
    <source>
        <dbReference type="ARBA" id="ARBA00038359"/>
    </source>
</evidence>
<dbReference type="EMBL" id="KB705995">
    <property type="protein sequence ID" value="EMR69931.1"/>
    <property type="molecule type" value="Genomic_DNA"/>
</dbReference>
<dbReference type="KEGG" id="ela:UCREL1_3046"/>
<comment type="subcellular location">
    <subcellularLocation>
        <location evidence="1">Membrane</location>
        <topology evidence="1">Multi-pass membrane protein</topology>
    </subcellularLocation>
</comment>
<evidence type="ECO:0000256" key="4">
    <source>
        <dbReference type="ARBA" id="ARBA00023136"/>
    </source>
</evidence>
<dbReference type="InterPro" id="IPR049326">
    <property type="entry name" value="Rhodopsin_dom_fungi"/>
</dbReference>
<gene>
    <name evidence="9" type="ORF">UCREL1_3046</name>
</gene>
<reference evidence="10" key="1">
    <citation type="journal article" date="2013" name="Genome Announc.">
        <title>Draft genome sequence of the grapevine dieback fungus Eutypa lata UCR-EL1.</title>
        <authorList>
            <person name="Blanco-Ulate B."/>
            <person name="Rolshausen P.E."/>
            <person name="Cantu D."/>
        </authorList>
    </citation>
    <scope>NUCLEOTIDE SEQUENCE [LARGE SCALE GENOMIC DNA]</scope>
    <source>
        <strain evidence="10">UCR-EL1</strain>
    </source>
</reference>
<dbReference type="OrthoDB" id="5417887at2759"/>
<keyword evidence="3 7" id="KW-1133">Transmembrane helix</keyword>
<evidence type="ECO:0000313" key="10">
    <source>
        <dbReference type="Proteomes" id="UP000012174"/>
    </source>
</evidence>
<comment type="similarity">
    <text evidence="5">Belongs to the SAT4 family.</text>
</comment>
<keyword evidence="4 7" id="KW-0472">Membrane</keyword>
<dbReference type="OMA" id="ALFTWIR"/>
<feature type="region of interest" description="Disordered" evidence="6">
    <location>
        <begin position="202"/>
        <end position="244"/>
    </location>
</feature>
<feature type="compositionally biased region" description="Basic residues" evidence="6">
    <location>
        <begin position="202"/>
        <end position="211"/>
    </location>
</feature>
<accession>M7TIZ7</accession>
<feature type="domain" description="Rhodopsin" evidence="8">
    <location>
        <begin position="14"/>
        <end position="181"/>
    </location>
</feature>
<evidence type="ECO:0000313" key="9">
    <source>
        <dbReference type="EMBL" id="EMR69931.1"/>
    </source>
</evidence>
<dbReference type="PANTHER" id="PTHR33048:SF42">
    <property type="entry name" value="INTEGRAL MEMBRANE PROTEIN"/>
    <property type="match status" value="1"/>
</dbReference>
<dbReference type="Proteomes" id="UP000012174">
    <property type="component" value="Unassembled WGS sequence"/>
</dbReference>